<reference evidence="2 3" key="1">
    <citation type="submission" date="2019-01" db="EMBL/GenBank/DDBJ databases">
        <title>Ktedonosporobacter rubrisoli SCAWS-G2.</title>
        <authorList>
            <person name="Huang Y."/>
            <person name="Yan B."/>
        </authorList>
    </citation>
    <scope>NUCLEOTIDE SEQUENCE [LARGE SCALE GENOMIC DNA]</scope>
    <source>
        <strain evidence="2 3">SCAWS-G2</strain>
    </source>
</reference>
<dbReference type="InterPro" id="IPR058997">
    <property type="entry name" value="YycE-like_C"/>
</dbReference>
<feature type="domain" description="VOC" evidence="1">
    <location>
        <begin position="13"/>
        <end position="136"/>
    </location>
</feature>
<dbReference type="Pfam" id="PF22658">
    <property type="entry name" value="YycE-like_N"/>
    <property type="match status" value="1"/>
</dbReference>
<keyword evidence="3" id="KW-1185">Reference proteome</keyword>
<organism evidence="2 3">
    <name type="scientific">Ktedonosporobacter rubrisoli</name>
    <dbReference type="NCBI Taxonomy" id="2509675"/>
    <lineage>
        <taxon>Bacteria</taxon>
        <taxon>Bacillati</taxon>
        <taxon>Chloroflexota</taxon>
        <taxon>Ktedonobacteria</taxon>
        <taxon>Ktedonobacterales</taxon>
        <taxon>Ktedonosporobacteraceae</taxon>
        <taxon>Ktedonosporobacter</taxon>
    </lineage>
</organism>
<dbReference type="AlphaFoldDB" id="A0A4P6K178"/>
<dbReference type="OrthoDB" id="8018325at2"/>
<sequence>MLSEQWPAELPVSRVRVARPTDRLDEVVAFYRDGVGLSVIGSFEGHAGYTGVLLGLPGIHYHLEFTHHENGSDCQAPSKDNLLVFYLHDRTAIERVAGRLGKMGYPSVPPENPYWSEHQAVTIEDPDGWRVVFMPINQPAK</sequence>
<dbReference type="CDD" id="cd06587">
    <property type="entry name" value="VOC"/>
    <property type="match status" value="1"/>
</dbReference>
<evidence type="ECO:0000259" key="1">
    <source>
        <dbReference type="PROSITE" id="PS51819"/>
    </source>
</evidence>
<dbReference type="PROSITE" id="PS51819">
    <property type="entry name" value="VOC"/>
    <property type="match status" value="1"/>
</dbReference>
<dbReference type="RefSeq" id="WP_129892471.1">
    <property type="nucleotide sequence ID" value="NZ_CP035758.1"/>
</dbReference>
<name>A0A4P6K178_KTERU</name>
<dbReference type="InterPro" id="IPR058998">
    <property type="entry name" value="YycE-like_N"/>
</dbReference>
<dbReference type="EMBL" id="CP035758">
    <property type="protein sequence ID" value="QBD81410.1"/>
    <property type="molecule type" value="Genomic_DNA"/>
</dbReference>
<dbReference type="InterPro" id="IPR037523">
    <property type="entry name" value="VOC_core"/>
</dbReference>
<dbReference type="InterPro" id="IPR029068">
    <property type="entry name" value="Glyas_Bleomycin-R_OHBP_Dase"/>
</dbReference>
<protein>
    <submittedName>
        <fullName evidence="2">VOC family protein</fullName>
    </submittedName>
</protein>
<evidence type="ECO:0000313" key="2">
    <source>
        <dbReference type="EMBL" id="QBD81410.1"/>
    </source>
</evidence>
<evidence type="ECO:0000313" key="3">
    <source>
        <dbReference type="Proteomes" id="UP000290365"/>
    </source>
</evidence>
<gene>
    <name evidence="2" type="ORF">EPA93_37735</name>
</gene>
<proteinExistence type="predicted"/>
<dbReference type="KEGG" id="kbs:EPA93_37735"/>
<dbReference type="Gene3D" id="3.10.180.10">
    <property type="entry name" value="2,3-Dihydroxybiphenyl 1,2-Dioxygenase, domain 1"/>
    <property type="match status" value="1"/>
</dbReference>
<dbReference type="Proteomes" id="UP000290365">
    <property type="component" value="Chromosome"/>
</dbReference>
<dbReference type="SUPFAM" id="SSF54593">
    <property type="entry name" value="Glyoxalase/Bleomycin resistance protein/Dihydroxybiphenyl dioxygenase"/>
    <property type="match status" value="1"/>
</dbReference>
<dbReference type="Pfam" id="PF22659">
    <property type="entry name" value="YycE-like_C"/>
    <property type="match status" value="1"/>
</dbReference>
<accession>A0A4P6K178</accession>